<comment type="caution">
    <text evidence="5">The sequence shown here is derived from an EMBL/GenBank/DDBJ whole genome shotgun (WGS) entry which is preliminary data.</text>
</comment>
<dbReference type="AlphaFoldDB" id="A0A926P4I0"/>
<sequence>DYTVLKDAHFGARGIPQSQTEAVLEEWAGELGTDIRRGWEFRALEQDDDGVSVAVAGPGGEHRLRAQFLVGADGGQSTVRAAAGFAFPGTSATRGMYLADVVGCQVKPRPLGERLPGGMVMAAPLAEGIDRIIVCEHGAPPA</sequence>
<keyword evidence="5" id="KW-0560">Oxidoreductase</keyword>
<dbReference type="RefSeq" id="WP_190294475.1">
    <property type="nucleotide sequence ID" value="NZ_JABFCZ010000111.1"/>
</dbReference>
<feature type="non-terminal residue" evidence="5">
    <location>
        <position position="1"/>
    </location>
</feature>
<dbReference type="Gene3D" id="3.30.70.2450">
    <property type="match status" value="1"/>
</dbReference>
<evidence type="ECO:0000313" key="6">
    <source>
        <dbReference type="Proteomes" id="UP000598467"/>
    </source>
</evidence>
<keyword evidence="2" id="KW-0285">Flavoprotein</keyword>
<dbReference type="PANTHER" id="PTHR43004:SF19">
    <property type="entry name" value="BINDING MONOOXYGENASE, PUTATIVE (JCVI)-RELATED"/>
    <property type="match status" value="1"/>
</dbReference>
<protein>
    <submittedName>
        <fullName evidence="5">Monooxygenase</fullName>
    </submittedName>
</protein>
<dbReference type="InterPro" id="IPR002938">
    <property type="entry name" value="FAD-bd"/>
</dbReference>
<feature type="domain" description="FAD-binding" evidence="4">
    <location>
        <begin position="13"/>
        <end position="109"/>
    </location>
</feature>
<dbReference type="GO" id="GO:0016709">
    <property type="term" value="F:oxidoreductase activity, acting on paired donors, with incorporation or reduction of molecular oxygen, NAD(P)H as one donor, and incorporation of one atom of oxygen"/>
    <property type="evidence" value="ECO:0007669"/>
    <property type="project" value="UniProtKB-ARBA"/>
</dbReference>
<dbReference type="EMBL" id="JABFCZ010000111">
    <property type="protein sequence ID" value="MBD1549815.1"/>
    <property type="molecule type" value="Genomic_DNA"/>
</dbReference>
<evidence type="ECO:0000313" key="5">
    <source>
        <dbReference type="EMBL" id="MBD1549815.1"/>
    </source>
</evidence>
<reference evidence="5" key="1">
    <citation type="submission" date="2020-05" db="EMBL/GenBank/DDBJ databases">
        <title>Identification of trans-AT polyketide cluster in two marine bacteria, producers of a novel glutaramide-containing polyketide sesbanimide D and analogs.</title>
        <authorList>
            <person name="Kacar D."/>
            <person name="Rodriguez P."/>
            <person name="Canedo L."/>
            <person name="Gonzalez E."/>
            <person name="Galan B."/>
            <person name="De La Calle F."/>
            <person name="Garcia J.L."/>
        </authorList>
    </citation>
    <scope>NUCLEOTIDE SEQUENCE</scope>
    <source>
        <strain evidence="5">PHM038</strain>
    </source>
</reference>
<organism evidence="5 6">
    <name type="scientific">Roseibium aggregatum</name>
    <dbReference type="NCBI Taxonomy" id="187304"/>
    <lineage>
        <taxon>Bacteria</taxon>
        <taxon>Pseudomonadati</taxon>
        <taxon>Pseudomonadota</taxon>
        <taxon>Alphaproteobacteria</taxon>
        <taxon>Hyphomicrobiales</taxon>
        <taxon>Stappiaceae</taxon>
        <taxon>Roseibium</taxon>
    </lineage>
</organism>
<keyword evidence="5" id="KW-0503">Monooxygenase</keyword>
<dbReference type="InterPro" id="IPR036188">
    <property type="entry name" value="FAD/NAD-bd_sf"/>
</dbReference>
<gene>
    <name evidence="5" type="ORF">HK439_26555</name>
</gene>
<evidence type="ECO:0000256" key="1">
    <source>
        <dbReference type="ARBA" id="ARBA00001974"/>
    </source>
</evidence>
<dbReference type="Pfam" id="PF01494">
    <property type="entry name" value="FAD_binding_3"/>
    <property type="match status" value="1"/>
</dbReference>
<proteinExistence type="predicted"/>
<dbReference type="InterPro" id="IPR050641">
    <property type="entry name" value="RIFMO-like"/>
</dbReference>
<dbReference type="Gene3D" id="3.50.50.60">
    <property type="entry name" value="FAD/NAD(P)-binding domain"/>
    <property type="match status" value="1"/>
</dbReference>
<evidence type="ECO:0000256" key="3">
    <source>
        <dbReference type="ARBA" id="ARBA00022827"/>
    </source>
</evidence>
<dbReference type="PANTHER" id="PTHR43004">
    <property type="entry name" value="TRK SYSTEM POTASSIUM UPTAKE PROTEIN"/>
    <property type="match status" value="1"/>
</dbReference>
<feature type="non-terminal residue" evidence="5">
    <location>
        <position position="142"/>
    </location>
</feature>
<evidence type="ECO:0000259" key="4">
    <source>
        <dbReference type="Pfam" id="PF01494"/>
    </source>
</evidence>
<name>A0A926P4I0_9HYPH</name>
<accession>A0A926P4I0</accession>
<dbReference type="GO" id="GO:0071949">
    <property type="term" value="F:FAD binding"/>
    <property type="evidence" value="ECO:0007669"/>
    <property type="project" value="InterPro"/>
</dbReference>
<dbReference type="SUPFAM" id="SSF51905">
    <property type="entry name" value="FAD/NAD(P)-binding domain"/>
    <property type="match status" value="1"/>
</dbReference>
<comment type="cofactor">
    <cofactor evidence="1">
        <name>FAD</name>
        <dbReference type="ChEBI" id="CHEBI:57692"/>
    </cofactor>
</comment>
<evidence type="ECO:0000256" key="2">
    <source>
        <dbReference type="ARBA" id="ARBA00022630"/>
    </source>
</evidence>
<keyword evidence="3" id="KW-0274">FAD</keyword>
<dbReference type="Proteomes" id="UP000598467">
    <property type="component" value="Unassembled WGS sequence"/>
</dbReference>